<dbReference type="Proteomes" id="UP000464954">
    <property type="component" value="Chromosome"/>
</dbReference>
<accession>A0A6P1MB89</accession>
<evidence type="ECO:0000313" key="2">
    <source>
        <dbReference type="Proteomes" id="UP000464954"/>
    </source>
</evidence>
<dbReference type="SUPFAM" id="SSF52833">
    <property type="entry name" value="Thioredoxin-like"/>
    <property type="match status" value="1"/>
</dbReference>
<dbReference type="EMBL" id="CP047593">
    <property type="protein sequence ID" value="QHI68385.1"/>
    <property type="molecule type" value="Genomic_DNA"/>
</dbReference>
<dbReference type="KEGG" id="taer:GT409_02570"/>
<sequence>MSQTENETIEMTICMGSSCYARGNGTNLEVIEDYLEEHGMEARVVLAGSRCEGCCADGPNVTVNGRRFGRVDRETLLDILNEFCPAGEEDDE</sequence>
<reference evidence="1 2" key="1">
    <citation type="submission" date="2020-01" db="EMBL/GenBank/DDBJ databases">
        <title>Ponticoccus aerotolerans gen. nov., sp. nov., an anaerobic bacterium and proposal of Ponticoccusceae fam. nov., Ponticoccusles ord. nov. and Ponticoccuse classis nov. in the phylum Kiritimatiellaeota.</title>
        <authorList>
            <person name="Zhou L.Y."/>
            <person name="Du Z.J."/>
        </authorList>
    </citation>
    <scope>NUCLEOTIDE SEQUENCE [LARGE SCALE GENOMIC DNA]</scope>
    <source>
        <strain evidence="1 2">S-5007</strain>
    </source>
</reference>
<dbReference type="RefSeq" id="WP_160626655.1">
    <property type="nucleotide sequence ID" value="NZ_CP047593.1"/>
</dbReference>
<evidence type="ECO:0000313" key="1">
    <source>
        <dbReference type="EMBL" id="QHI68385.1"/>
    </source>
</evidence>
<protein>
    <submittedName>
        <fullName evidence="1">(2Fe-2S) ferredoxin domain-containing protein</fullName>
    </submittedName>
</protein>
<organism evidence="1 2">
    <name type="scientific">Tichowtungia aerotolerans</name>
    <dbReference type="NCBI Taxonomy" id="2697043"/>
    <lineage>
        <taxon>Bacteria</taxon>
        <taxon>Pseudomonadati</taxon>
        <taxon>Kiritimatiellota</taxon>
        <taxon>Tichowtungiia</taxon>
        <taxon>Tichowtungiales</taxon>
        <taxon>Tichowtungiaceae</taxon>
        <taxon>Tichowtungia</taxon>
    </lineage>
</organism>
<gene>
    <name evidence="1" type="ORF">GT409_02570</name>
</gene>
<dbReference type="Gene3D" id="3.40.30.10">
    <property type="entry name" value="Glutaredoxin"/>
    <property type="match status" value="1"/>
</dbReference>
<dbReference type="AlphaFoldDB" id="A0A6P1MB89"/>
<name>A0A6P1MB89_9BACT</name>
<proteinExistence type="predicted"/>
<dbReference type="Pfam" id="PF01257">
    <property type="entry name" value="2Fe-2S_thioredx"/>
    <property type="match status" value="1"/>
</dbReference>
<dbReference type="CDD" id="cd02980">
    <property type="entry name" value="TRX_Fd_family"/>
    <property type="match status" value="1"/>
</dbReference>
<keyword evidence="2" id="KW-1185">Reference proteome</keyword>
<dbReference type="InterPro" id="IPR036249">
    <property type="entry name" value="Thioredoxin-like_sf"/>
</dbReference>